<dbReference type="InterPro" id="IPR004367">
    <property type="entry name" value="Cyclin_C-dom"/>
</dbReference>
<reference evidence="8" key="1">
    <citation type="submission" date="2015-11" db="EMBL/GenBank/DDBJ databases">
        <title>De novo transcriptome assembly of four potential Pierce s Disease insect vectors from Arizona vineyards.</title>
        <authorList>
            <person name="Tassone E.E."/>
        </authorList>
    </citation>
    <scope>NUCLEOTIDE SEQUENCE</scope>
</reference>
<feature type="domain" description="Cyclin-like" evidence="6">
    <location>
        <begin position="313"/>
        <end position="400"/>
    </location>
</feature>
<dbReference type="SMART" id="SM00385">
    <property type="entry name" value="CYCLIN"/>
    <property type="match status" value="2"/>
</dbReference>
<keyword evidence="2 4" id="KW-0195">Cyclin</keyword>
<feature type="domain" description="Cyclin C-terminal" evidence="7">
    <location>
        <begin position="309"/>
        <end position="431"/>
    </location>
</feature>
<organism evidence="8">
    <name type="scientific">Cuerna arida</name>
    <dbReference type="NCBI Taxonomy" id="1464854"/>
    <lineage>
        <taxon>Eukaryota</taxon>
        <taxon>Metazoa</taxon>
        <taxon>Ecdysozoa</taxon>
        <taxon>Arthropoda</taxon>
        <taxon>Hexapoda</taxon>
        <taxon>Insecta</taxon>
        <taxon>Pterygota</taxon>
        <taxon>Neoptera</taxon>
        <taxon>Paraneoptera</taxon>
        <taxon>Hemiptera</taxon>
        <taxon>Auchenorrhyncha</taxon>
        <taxon>Membracoidea</taxon>
        <taxon>Cicadellidae</taxon>
        <taxon>Cicadellinae</taxon>
        <taxon>Proconiini</taxon>
        <taxon>Cuerna</taxon>
    </lineage>
</organism>
<evidence type="ECO:0000256" key="2">
    <source>
        <dbReference type="ARBA" id="ARBA00023127"/>
    </source>
</evidence>
<feature type="compositionally biased region" description="Basic and acidic residues" evidence="5">
    <location>
        <begin position="50"/>
        <end position="73"/>
    </location>
</feature>
<dbReference type="InterPro" id="IPR006671">
    <property type="entry name" value="Cyclin_N"/>
</dbReference>
<feature type="domain" description="Cyclin-like" evidence="6">
    <location>
        <begin position="215"/>
        <end position="300"/>
    </location>
</feature>
<dbReference type="EMBL" id="GECZ01003320">
    <property type="protein sequence ID" value="JAS66449.1"/>
    <property type="molecule type" value="Transcribed_RNA"/>
</dbReference>
<dbReference type="SMART" id="SM01332">
    <property type="entry name" value="Cyclin_C"/>
    <property type="match status" value="1"/>
</dbReference>
<name>A0A1B6GVK0_9HEMI</name>
<gene>
    <name evidence="8" type="ORF">g.20856</name>
</gene>
<dbReference type="GO" id="GO:0051301">
    <property type="term" value="P:cell division"/>
    <property type="evidence" value="ECO:0007669"/>
    <property type="project" value="UniProtKB-KW"/>
</dbReference>
<dbReference type="Pfam" id="PF00134">
    <property type="entry name" value="Cyclin_N"/>
    <property type="match status" value="1"/>
</dbReference>
<protein>
    <recommendedName>
        <fullName evidence="9">Cyclin N-terminal domain-containing protein</fullName>
    </recommendedName>
</protein>
<dbReference type="CDD" id="cd20507">
    <property type="entry name" value="CYCLIN_CCNB1-like_rpt1"/>
    <property type="match status" value="1"/>
</dbReference>
<dbReference type="PANTHER" id="PTHR10177">
    <property type="entry name" value="CYCLINS"/>
    <property type="match status" value="1"/>
</dbReference>
<evidence type="ECO:0000259" key="7">
    <source>
        <dbReference type="SMART" id="SM01332"/>
    </source>
</evidence>
<comment type="similarity">
    <text evidence="4">Belongs to the cyclin family.</text>
</comment>
<accession>A0A1B6GVK0</accession>
<proteinExistence type="inferred from homology"/>
<dbReference type="GO" id="GO:0016538">
    <property type="term" value="F:cyclin-dependent protein serine/threonine kinase regulator activity"/>
    <property type="evidence" value="ECO:0007669"/>
    <property type="project" value="InterPro"/>
</dbReference>
<dbReference type="GO" id="GO:0005634">
    <property type="term" value="C:nucleus"/>
    <property type="evidence" value="ECO:0007669"/>
    <property type="project" value="UniProtKB-ARBA"/>
</dbReference>
<dbReference type="InterPro" id="IPR036915">
    <property type="entry name" value="Cyclin-like_sf"/>
</dbReference>
<evidence type="ECO:0000256" key="4">
    <source>
        <dbReference type="RuleBase" id="RU000383"/>
    </source>
</evidence>
<dbReference type="PIRSF" id="PIRSF001771">
    <property type="entry name" value="Cyclin_A_B_D_E"/>
    <property type="match status" value="1"/>
</dbReference>
<feature type="compositionally biased region" description="Low complexity" evidence="5">
    <location>
        <begin position="85"/>
        <end position="94"/>
    </location>
</feature>
<keyword evidence="3" id="KW-0131">Cell cycle</keyword>
<dbReference type="FunFam" id="1.10.472.10:FF:000001">
    <property type="entry name" value="G2/mitotic-specific cyclin"/>
    <property type="match status" value="1"/>
</dbReference>
<sequence length="444" mass="49876">MALRARNPNVTRALDQENVSNALKGKINTIAAPRRAALGDITTNTLPNTRNRDGGLLKKDPIKPAPLKAKEPVKPSIQNQTSKLPRPQQKQPAAKPFPPGRTLGIKKNEKIVVPEKAILPEKKTVEEKSVGTEKSEIIAVIPVEKPIAVIHPVQIPVVGDVYDIDKEDAGKPFLVSEYANEIYTYLRNLEIKYPVAENYLCGQQITPRMRSTLIDWLVDVQQQYHLFPETLHICVAILDMFLQKVTTVTRDKLQLVGVSAMLVACKYEETYSPDITDFVYITDSSFTKDEILAMEKYICRKLDFGFGRPISLQFLRRYSKAASATPLQHSIAKYFLELALVDYRMAHVKPSLVAAVASYISLSITDNGLKPTREVWTNTLTYYSTYTYNHLKPLIPVMASIIIKAPIAKIQAVPKKYATSKLQKVSLLPVLESEEMQKLAEMQE</sequence>
<dbReference type="AlphaFoldDB" id="A0A1B6GVK0"/>
<dbReference type="Pfam" id="PF02984">
    <property type="entry name" value="Cyclin_C"/>
    <property type="match status" value="1"/>
</dbReference>
<evidence type="ECO:0000256" key="3">
    <source>
        <dbReference type="ARBA" id="ARBA00023306"/>
    </source>
</evidence>
<feature type="region of interest" description="Disordered" evidence="5">
    <location>
        <begin position="41"/>
        <end position="103"/>
    </location>
</feature>
<evidence type="ECO:0000256" key="5">
    <source>
        <dbReference type="SAM" id="MobiDB-lite"/>
    </source>
</evidence>
<evidence type="ECO:0000256" key="1">
    <source>
        <dbReference type="ARBA" id="ARBA00022618"/>
    </source>
</evidence>
<dbReference type="GO" id="GO:0044772">
    <property type="term" value="P:mitotic cell cycle phase transition"/>
    <property type="evidence" value="ECO:0007669"/>
    <property type="project" value="InterPro"/>
</dbReference>
<dbReference type="Gene3D" id="1.10.472.10">
    <property type="entry name" value="Cyclin-like"/>
    <property type="match status" value="2"/>
</dbReference>
<dbReference type="InterPro" id="IPR013763">
    <property type="entry name" value="Cyclin-like_dom"/>
</dbReference>
<evidence type="ECO:0008006" key="9">
    <source>
        <dbReference type="Google" id="ProtNLM"/>
    </source>
</evidence>
<evidence type="ECO:0000313" key="8">
    <source>
        <dbReference type="EMBL" id="JAS66449.1"/>
    </source>
</evidence>
<dbReference type="InterPro" id="IPR039361">
    <property type="entry name" value="Cyclin"/>
</dbReference>
<keyword evidence="1" id="KW-0132">Cell division</keyword>
<dbReference type="InterPro" id="IPR046965">
    <property type="entry name" value="Cyclin_A/B-like"/>
</dbReference>
<evidence type="ECO:0000259" key="6">
    <source>
        <dbReference type="SMART" id="SM00385"/>
    </source>
</evidence>
<dbReference type="SUPFAM" id="SSF47954">
    <property type="entry name" value="Cyclin-like"/>
    <property type="match status" value="2"/>
</dbReference>